<organism evidence="7 8">
    <name type="scientific">Peptoniphilus indolicus ATCC 29427</name>
    <dbReference type="NCBI Taxonomy" id="997350"/>
    <lineage>
        <taxon>Bacteria</taxon>
        <taxon>Bacillati</taxon>
        <taxon>Bacillota</taxon>
        <taxon>Tissierellia</taxon>
        <taxon>Tissierellales</taxon>
        <taxon>Peptoniphilaceae</taxon>
        <taxon>Peptoniphilus</taxon>
    </lineage>
</organism>
<keyword evidence="3 6" id="KW-0812">Transmembrane</keyword>
<dbReference type="HOGENOM" id="CLU_063199_4_0_9"/>
<comment type="caution">
    <text evidence="7">The sequence shown here is derived from an EMBL/GenBank/DDBJ whole genome shotgun (WGS) entry which is preliminary data.</text>
</comment>
<evidence type="ECO:0000313" key="7">
    <source>
        <dbReference type="EMBL" id="EGY80277.1"/>
    </source>
</evidence>
<keyword evidence="2" id="KW-1003">Cell membrane</keyword>
<accession>G4D2G6</accession>
<feature type="transmembrane region" description="Helical" evidence="6">
    <location>
        <begin position="76"/>
        <end position="95"/>
    </location>
</feature>
<evidence type="ECO:0000256" key="1">
    <source>
        <dbReference type="ARBA" id="ARBA00004651"/>
    </source>
</evidence>
<feature type="transmembrane region" description="Helical" evidence="6">
    <location>
        <begin position="31"/>
        <end position="51"/>
    </location>
</feature>
<dbReference type="InterPro" id="IPR051461">
    <property type="entry name" value="UPF0750_membrane"/>
</dbReference>
<keyword evidence="5 6" id="KW-0472">Membrane</keyword>
<keyword evidence="8" id="KW-1185">Reference proteome</keyword>
<feature type="transmembrane region" description="Helical" evidence="6">
    <location>
        <begin position="102"/>
        <end position="123"/>
    </location>
</feature>
<dbReference type="eggNOG" id="COG1284">
    <property type="taxonomic scope" value="Bacteria"/>
</dbReference>
<dbReference type="PATRIC" id="fig|997350.3.peg.571"/>
<feature type="transmembrane region" description="Helical" evidence="6">
    <location>
        <begin position="129"/>
        <end position="155"/>
    </location>
</feature>
<dbReference type="GO" id="GO:0005886">
    <property type="term" value="C:plasma membrane"/>
    <property type="evidence" value="ECO:0007669"/>
    <property type="project" value="UniProtKB-SubCell"/>
</dbReference>
<dbReference type="InterPro" id="IPR003740">
    <property type="entry name" value="YitT"/>
</dbReference>
<dbReference type="Pfam" id="PF02588">
    <property type="entry name" value="YitT_membrane"/>
    <property type="match status" value="1"/>
</dbReference>
<reference evidence="7 8" key="1">
    <citation type="submission" date="2011-06" db="EMBL/GenBank/DDBJ databases">
        <authorList>
            <person name="Muzny D."/>
            <person name="Qin X."/>
            <person name="Deng J."/>
            <person name="Jiang H."/>
            <person name="Liu Y."/>
            <person name="Qu J."/>
            <person name="Song X.-Z."/>
            <person name="Zhang L."/>
            <person name="Thornton R."/>
            <person name="Coyle M."/>
            <person name="Francisco L."/>
            <person name="Jackson L."/>
            <person name="Javaid M."/>
            <person name="Korchina V."/>
            <person name="Kovar C."/>
            <person name="Mata R."/>
            <person name="Mathew T."/>
            <person name="Ngo R."/>
            <person name="Nguyen L."/>
            <person name="Nguyen N."/>
            <person name="Okwuonu G."/>
            <person name="Ongeri F."/>
            <person name="Pham C."/>
            <person name="Simmons D."/>
            <person name="Wilczek-Boney K."/>
            <person name="Hale W."/>
            <person name="Jakkamsetti A."/>
            <person name="Pham P."/>
            <person name="Ruth R."/>
            <person name="San Lucas F."/>
            <person name="Warren J."/>
            <person name="Zhang J."/>
            <person name="Zhao Z."/>
            <person name="Zhou C."/>
            <person name="Zhu D."/>
            <person name="Lee S."/>
            <person name="Bess C."/>
            <person name="Blankenburg K."/>
            <person name="Forbes L."/>
            <person name="Fu Q."/>
            <person name="Gubbala S."/>
            <person name="Hirani K."/>
            <person name="Jayaseelan J.C."/>
            <person name="Lara F."/>
            <person name="Munidasa M."/>
            <person name="Palculict T."/>
            <person name="Patil S."/>
            <person name="Pu L.-L."/>
            <person name="Saada N."/>
            <person name="Tang L."/>
            <person name="Weissenberger G."/>
            <person name="Zhu Y."/>
            <person name="Hemphill L."/>
            <person name="Shang Y."/>
            <person name="Youmans B."/>
            <person name="Ayvaz T."/>
            <person name="Ross M."/>
            <person name="Santibanez J."/>
            <person name="Aqrawi P."/>
            <person name="Gross S."/>
            <person name="Joshi V."/>
            <person name="Fowler G."/>
            <person name="Nazareth L."/>
            <person name="Reid J."/>
            <person name="Worley K."/>
            <person name="Petrosino J."/>
            <person name="Highlander S."/>
            <person name="Gibbs R."/>
        </authorList>
    </citation>
    <scope>NUCLEOTIDE SEQUENCE [LARGE SCALE GENOMIC DNA]</scope>
    <source>
        <strain evidence="7 8">ATCC 29427</strain>
    </source>
</reference>
<evidence type="ECO:0000256" key="6">
    <source>
        <dbReference type="SAM" id="Phobius"/>
    </source>
</evidence>
<dbReference type="EMBL" id="AGBB01000050">
    <property type="protein sequence ID" value="EGY80277.1"/>
    <property type="molecule type" value="Genomic_DNA"/>
</dbReference>
<dbReference type="PANTHER" id="PTHR33545">
    <property type="entry name" value="UPF0750 MEMBRANE PROTEIN YITT-RELATED"/>
    <property type="match status" value="1"/>
</dbReference>
<name>G4D2G6_9FIRM</name>
<dbReference type="PANTHER" id="PTHR33545:SF10">
    <property type="entry name" value="UPF0750 MEMBRANE PROTEIN YPJC"/>
    <property type="match status" value="1"/>
</dbReference>
<evidence type="ECO:0000313" key="8">
    <source>
        <dbReference type="Proteomes" id="UP000003422"/>
    </source>
</evidence>
<comment type="subcellular location">
    <subcellularLocation>
        <location evidence="1">Cell membrane</location>
        <topology evidence="1">Multi-pass membrane protein</topology>
    </subcellularLocation>
</comment>
<evidence type="ECO:0000256" key="4">
    <source>
        <dbReference type="ARBA" id="ARBA00022989"/>
    </source>
</evidence>
<evidence type="ECO:0000256" key="2">
    <source>
        <dbReference type="ARBA" id="ARBA00022475"/>
    </source>
</evidence>
<protein>
    <submittedName>
        <fullName evidence="7">TerC family integral membrane protein</fullName>
    </submittedName>
</protein>
<keyword evidence="4 6" id="KW-1133">Transmembrane helix</keyword>
<evidence type="ECO:0000256" key="3">
    <source>
        <dbReference type="ARBA" id="ARBA00022692"/>
    </source>
</evidence>
<dbReference type="Proteomes" id="UP000003422">
    <property type="component" value="Unassembled WGS sequence"/>
</dbReference>
<dbReference type="AlphaFoldDB" id="G4D2G6"/>
<gene>
    <name evidence="7" type="ORF">HMPREF9129_0596</name>
</gene>
<sequence>MVVKIYPLLKKRGGVKMLNSLLNFFNLSKKGFVRIIIGSCIMAFTLVNIHMQSNITEGGVLGLTMLLYKLLDFDPAIISPLLDFACFSLGVSLFGKKFLKRTAIACFSFAIFYKIFLITGAVVPSLYDFPILSAIIGGIGIGVGCGLVVSQACAAGGDDALALVLSKKLNLNISKVYFLTDAIVLTMSLMYIPMGRIIFSLLTTIVSSLIIGQFEMPVTIHTKSGVRV</sequence>
<feature type="transmembrane region" description="Helical" evidence="6">
    <location>
        <begin position="176"/>
        <end position="192"/>
    </location>
</feature>
<evidence type="ECO:0000256" key="5">
    <source>
        <dbReference type="ARBA" id="ARBA00023136"/>
    </source>
</evidence>
<proteinExistence type="predicted"/>